<dbReference type="InterPro" id="IPR037607">
    <property type="entry name" value="DGK"/>
</dbReference>
<dbReference type="InterPro" id="IPR016064">
    <property type="entry name" value="NAD/diacylglycerol_kinase_sf"/>
</dbReference>
<dbReference type="Proteomes" id="UP001153148">
    <property type="component" value="Unassembled WGS sequence"/>
</dbReference>
<dbReference type="InterPro" id="IPR001206">
    <property type="entry name" value="Diacylglycerol_kinase_cat_dom"/>
</dbReference>
<proteinExistence type="predicted"/>
<protein>
    <recommendedName>
        <fullName evidence="1">DAGKc domain-containing protein</fullName>
    </recommendedName>
</protein>
<reference evidence="2" key="1">
    <citation type="submission" date="2021-03" db="EMBL/GenBank/DDBJ databases">
        <authorList>
            <person name="Tran Van P."/>
        </authorList>
    </citation>
    <scope>NUCLEOTIDE SEQUENCE</scope>
</reference>
<evidence type="ECO:0000313" key="2">
    <source>
        <dbReference type="EMBL" id="CAG2068008.1"/>
    </source>
</evidence>
<comment type="caution">
    <text evidence="2">The sequence shown here is derived from an EMBL/GenBank/DDBJ whole genome shotgun (WGS) entry which is preliminary data.</text>
</comment>
<feature type="domain" description="DAGKc" evidence="1">
    <location>
        <begin position="1"/>
        <end position="77"/>
    </location>
</feature>
<evidence type="ECO:0000259" key="1">
    <source>
        <dbReference type="PROSITE" id="PS50146"/>
    </source>
</evidence>
<gene>
    <name evidence="2" type="ORF">TPAB3V08_LOCUS14951</name>
</gene>
<dbReference type="SUPFAM" id="SSF111331">
    <property type="entry name" value="NAD kinase/diacylglycerol kinase-like"/>
    <property type="match status" value="1"/>
</dbReference>
<organism evidence="2 3">
    <name type="scientific">Timema podura</name>
    <name type="common">Walking stick</name>
    <dbReference type="NCBI Taxonomy" id="61482"/>
    <lineage>
        <taxon>Eukaryota</taxon>
        <taxon>Metazoa</taxon>
        <taxon>Ecdysozoa</taxon>
        <taxon>Arthropoda</taxon>
        <taxon>Hexapoda</taxon>
        <taxon>Insecta</taxon>
        <taxon>Pterygota</taxon>
        <taxon>Neoptera</taxon>
        <taxon>Polyneoptera</taxon>
        <taxon>Phasmatodea</taxon>
        <taxon>Timematodea</taxon>
        <taxon>Timematoidea</taxon>
        <taxon>Timematidae</taxon>
        <taxon>Timema</taxon>
    </lineage>
</organism>
<dbReference type="EMBL" id="CAJPIN010079785">
    <property type="protein sequence ID" value="CAG2068008.1"/>
    <property type="molecule type" value="Genomic_DNA"/>
</dbReference>
<dbReference type="PANTHER" id="PTHR11255">
    <property type="entry name" value="DIACYLGLYCEROL KINASE"/>
    <property type="match status" value="1"/>
</dbReference>
<sequence>MLRKFQYLLNPRQIYNLAKSGPMTGLTMFKDVPNCRVICCGGDGTVGWVLENMGKRGSSWRGSWNLSHQGLGRELSE</sequence>
<accession>A0ABN7PJS8</accession>
<evidence type="ECO:0000313" key="3">
    <source>
        <dbReference type="Proteomes" id="UP001153148"/>
    </source>
</evidence>
<dbReference type="Pfam" id="PF00781">
    <property type="entry name" value="DAGK_cat"/>
    <property type="match status" value="1"/>
</dbReference>
<dbReference type="PROSITE" id="PS50146">
    <property type="entry name" value="DAGK"/>
    <property type="match status" value="1"/>
</dbReference>
<dbReference type="PANTHER" id="PTHR11255:SF48">
    <property type="entry name" value="DIACYLGLYCEROL KINASE 1"/>
    <property type="match status" value="1"/>
</dbReference>
<name>A0ABN7PJS8_TIMPD</name>
<keyword evidence="3" id="KW-1185">Reference proteome</keyword>